<dbReference type="SUPFAM" id="SSF158499">
    <property type="entry name" value="DnaD domain-like"/>
    <property type="match status" value="2"/>
</dbReference>
<gene>
    <name evidence="3" type="ORF">OW763_13150</name>
</gene>
<dbReference type="Proteomes" id="UP001078443">
    <property type="component" value="Unassembled WGS sequence"/>
</dbReference>
<evidence type="ECO:0000259" key="2">
    <source>
        <dbReference type="Pfam" id="PF07261"/>
    </source>
</evidence>
<comment type="caution">
    <text evidence="3">The sequence shown here is derived from an EMBL/GenBank/DDBJ whole genome shotgun (WGS) entry which is preliminary data.</text>
</comment>
<dbReference type="Gene3D" id="1.10.10.630">
    <property type="entry name" value="DnaD domain-like"/>
    <property type="match status" value="2"/>
</dbReference>
<evidence type="ECO:0000313" key="3">
    <source>
        <dbReference type="EMBL" id="MCY6485288.1"/>
    </source>
</evidence>
<dbReference type="Pfam" id="PF07261">
    <property type="entry name" value="DnaB_2"/>
    <property type="match status" value="2"/>
</dbReference>
<dbReference type="PIRSF" id="PIRSF033722">
    <property type="entry name" value="DnaD_CA_C3587_prd"/>
    <property type="match status" value="1"/>
</dbReference>
<dbReference type="PANTHER" id="PTHR37293:SF5">
    <property type="entry name" value="DNA REPLICATION PROTEIN"/>
    <property type="match status" value="1"/>
</dbReference>
<dbReference type="PANTHER" id="PTHR37293">
    <property type="entry name" value="PHAGE REPLICATION PROTEIN-RELATED"/>
    <property type="match status" value="1"/>
</dbReference>
<keyword evidence="4" id="KW-1185">Reference proteome</keyword>
<reference evidence="3" key="1">
    <citation type="submission" date="2022-12" db="EMBL/GenBank/DDBJ databases">
        <authorList>
            <person name="Wang J."/>
        </authorList>
    </citation>
    <scope>NUCLEOTIDE SEQUENCE</scope>
    <source>
        <strain evidence="3">HY-45-18</strain>
    </source>
</reference>
<dbReference type="InterPro" id="IPR017019">
    <property type="entry name" value="DNA_replication_prd_bac"/>
</dbReference>
<dbReference type="NCBIfam" id="TIGR01446">
    <property type="entry name" value="DnaD_dom"/>
    <property type="match status" value="2"/>
</dbReference>
<accession>A0ABT4D5H8</accession>
<evidence type="ECO:0000313" key="4">
    <source>
        <dbReference type="Proteomes" id="UP001078443"/>
    </source>
</evidence>
<name>A0ABT4D5H8_9CLOT</name>
<dbReference type="InterPro" id="IPR006343">
    <property type="entry name" value="DnaB/C_C"/>
</dbReference>
<feature type="domain" description="DnaB/C C-terminal" evidence="2">
    <location>
        <begin position="225"/>
        <end position="282"/>
    </location>
</feature>
<sequence length="332" mass="39361">MSTFMFKHKALEYTPISNIFIDEFMPKSSGKYIKIYLLSLRYSLSGELGVNSESISNTLSLSEEDIMDAWKYWNDEGVISLTEIDSMGNFSIEFLDLSNSHIKNDNNSNLLKELDNNSFRDMMTDIEKLLGRPLSNKEMTMYLSWQKDFNYSPEIILLLIQYSISKGKTDYRYMEKIAISWHDAKIRTIDDAQLFIKKHEDKWLSIKKILKYMGINTNEVMKPQEQILDKWINVYKFPLDVIYKASDICFERINKADFKYIDAILNNWFKSNIKTLEDIEKKDTHKTTFKKNNYYNKNYNMPSPKDTFSNRKQRSYDLDEIEKKLLGWDNND</sequence>
<dbReference type="InterPro" id="IPR034829">
    <property type="entry name" value="DnaD-like_sf"/>
</dbReference>
<proteinExistence type="inferred from homology"/>
<dbReference type="RefSeq" id="WP_268041610.1">
    <property type="nucleotide sequence ID" value="NZ_JAPQER010000006.1"/>
</dbReference>
<evidence type="ECO:0000256" key="1">
    <source>
        <dbReference type="ARBA" id="ARBA00093462"/>
    </source>
</evidence>
<feature type="domain" description="DnaB/C C-terminal" evidence="2">
    <location>
        <begin position="124"/>
        <end position="194"/>
    </location>
</feature>
<dbReference type="InterPro" id="IPR053162">
    <property type="entry name" value="DnaD"/>
</dbReference>
<organism evidence="3 4">
    <name type="scientific">Clostridium aestuarii</name>
    <dbReference type="NCBI Taxonomy" id="338193"/>
    <lineage>
        <taxon>Bacteria</taxon>
        <taxon>Bacillati</taxon>
        <taxon>Bacillota</taxon>
        <taxon>Clostridia</taxon>
        <taxon>Eubacteriales</taxon>
        <taxon>Clostridiaceae</taxon>
        <taxon>Clostridium</taxon>
    </lineage>
</organism>
<comment type="similarity">
    <text evidence="1">Belongs to the DnaB/DnaD family.</text>
</comment>
<protein>
    <submittedName>
        <fullName evidence="3">DnaD domain protein</fullName>
    </submittedName>
</protein>
<dbReference type="EMBL" id="JAPQER010000006">
    <property type="protein sequence ID" value="MCY6485288.1"/>
    <property type="molecule type" value="Genomic_DNA"/>
</dbReference>